<dbReference type="PANTHER" id="PTHR36513">
    <property type="entry name" value="ABC TRANSMEMBRANE TYPE-1 DOMAIN-CONTAINING PROTEIN"/>
    <property type="match status" value="1"/>
</dbReference>
<dbReference type="EMBL" id="BNAP01000009">
    <property type="protein sequence ID" value="GHG92518.1"/>
    <property type="molecule type" value="Genomic_DNA"/>
</dbReference>
<accession>A0A8J3H8X0</accession>
<comment type="caution">
    <text evidence="2">The sequence shown here is derived from an EMBL/GenBank/DDBJ whole genome shotgun (WGS) entry which is preliminary data.</text>
</comment>
<evidence type="ECO:0000256" key="1">
    <source>
        <dbReference type="SAM" id="SignalP"/>
    </source>
</evidence>
<dbReference type="PANTHER" id="PTHR36513:SF1">
    <property type="entry name" value="TRANSMEMBRANE PROTEIN"/>
    <property type="match status" value="1"/>
</dbReference>
<keyword evidence="1" id="KW-0732">Signal</keyword>
<evidence type="ECO:0008006" key="4">
    <source>
        <dbReference type="Google" id="ProtNLM"/>
    </source>
</evidence>
<reference evidence="2" key="1">
    <citation type="journal article" date="2014" name="Int. J. Syst. Evol. Microbiol.">
        <title>Complete genome sequence of Corynebacterium casei LMG S-19264T (=DSM 44701T), isolated from a smear-ripened cheese.</title>
        <authorList>
            <consortium name="US DOE Joint Genome Institute (JGI-PGF)"/>
            <person name="Walter F."/>
            <person name="Albersmeier A."/>
            <person name="Kalinowski J."/>
            <person name="Ruckert C."/>
        </authorList>
    </citation>
    <scope>NUCLEOTIDE SEQUENCE</scope>
    <source>
        <strain evidence="2">CGMCC 1.7081</strain>
    </source>
</reference>
<organism evidence="2 3">
    <name type="scientific">Pseudodonghicola xiamenensis</name>
    <dbReference type="NCBI Taxonomy" id="337702"/>
    <lineage>
        <taxon>Bacteria</taxon>
        <taxon>Pseudomonadati</taxon>
        <taxon>Pseudomonadota</taxon>
        <taxon>Alphaproteobacteria</taxon>
        <taxon>Rhodobacterales</taxon>
        <taxon>Paracoccaceae</taxon>
        <taxon>Pseudodonghicola</taxon>
    </lineage>
</organism>
<dbReference type="SUPFAM" id="SSF53474">
    <property type="entry name" value="alpha/beta-Hydrolases"/>
    <property type="match status" value="1"/>
</dbReference>
<dbReference type="Pfam" id="PF05990">
    <property type="entry name" value="DUF900"/>
    <property type="match status" value="1"/>
</dbReference>
<gene>
    <name evidence="2" type="ORF">GCM10010961_24600</name>
</gene>
<dbReference type="InterPro" id="IPR010297">
    <property type="entry name" value="DUF900_hydrolase"/>
</dbReference>
<dbReference type="Gene3D" id="3.40.50.1820">
    <property type="entry name" value="alpha/beta hydrolase"/>
    <property type="match status" value="1"/>
</dbReference>
<reference evidence="2" key="2">
    <citation type="submission" date="2020-09" db="EMBL/GenBank/DDBJ databases">
        <authorList>
            <person name="Sun Q."/>
            <person name="Zhou Y."/>
        </authorList>
    </citation>
    <scope>NUCLEOTIDE SEQUENCE</scope>
    <source>
        <strain evidence="2">CGMCC 1.7081</strain>
    </source>
</reference>
<feature type="signal peptide" evidence="1">
    <location>
        <begin position="1"/>
        <end position="20"/>
    </location>
</feature>
<sequence length="554" mass="57781">MKAIVLIRAALVLLLVPALASAPRAEDAEQPVAAGGQALAADPGFARLRYSIANDPDWALDRVAALLAALQKDDTADARVIFDLYTLAANLMIEGGSVAQAAQVLAQLADFSAALRDEVGRDPIPLYAQAAALLEDTGQLQAARETLVTLLAEQRAGGLAAKDVAPTRAALSRVDQALGGVRGDVPVPPQGGVPELTRLFYATDRAQSDASLPQTFYGKERGDAALGVAGVLVPEPVALGYAVLRQVEPLAAAVFYDRLEQALAARPEAEILVYVHGAGMTFEEAARRAAGLARALHFDGVPVLYSWASGGSVVDYVGDSAAVELSGPRLGRFLDGLLQHAGGRRIHLVARGLGARPALQALTLLAAAEPGQKDLLGQVVFVAPDVDAGAFLERVPLIRPLVQRLTLYTSDRERTLDVARGLYGDALRAGDGGGVSLVDAAMDSLDVSGWGRDPLRPVTGAPALTDLAALIRRDAPPSARCGLTASPGGAGDGLVWEVSEEMIGVCGDPAWPALLAALPAPGGSASWQQVLRDHLSDPDRRSRLEPALRHLIGD</sequence>
<dbReference type="Proteomes" id="UP000611500">
    <property type="component" value="Unassembled WGS sequence"/>
</dbReference>
<evidence type="ECO:0000313" key="2">
    <source>
        <dbReference type="EMBL" id="GHG92518.1"/>
    </source>
</evidence>
<feature type="chain" id="PRO_5035240568" description="Alpha/beta hydrolase" evidence="1">
    <location>
        <begin position="21"/>
        <end position="554"/>
    </location>
</feature>
<keyword evidence="3" id="KW-1185">Reference proteome</keyword>
<protein>
    <recommendedName>
        <fullName evidence="4">Alpha/beta hydrolase</fullName>
    </recommendedName>
</protein>
<name>A0A8J3H8X0_9RHOB</name>
<dbReference type="RefSeq" id="WP_028093791.1">
    <property type="nucleotide sequence ID" value="NZ_BNAP01000009.1"/>
</dbReference>
<evidence type="ECO:0000313" key="3">
    <source>
        <dbReference type="Proteomes" id="UP000611500"/>
    </source>
</evidence>
<dbReference type="InterPro" id="IPR029058">
    <property type="entry name" value="AB_hydrolase_fold"/>
</dbReference>
<dbReference type="AlphaFoldDB" id="A0A8J3H8X0"/>
<proteinExistence type="predicted"/>